<keyword evidence="2" id="KW-0646">Protease inhibitor</keyword>
<keyword evidence="3" id="KW-0722">Serine protease inhibitor</keyword>
<dbReference type="Proteomes" id="UP001652626">
    <property type="component" value="Chromosome 6"/>
</dbReference>
<keyword evidence="7" id="KW-1185">Reference proteome</keyword>
<dbReference type="PANTHER" id="PTHR11461:SF211">
    <property type="entry name" value="GH10112P-RELATED"/>
    <property type="match status" value="1"/>
</dbReference>
<comment type="similarity">
    <text evidence="1 4">Belongs to the serpin family.</text>
</comment>
<evidence type="ECO:0000256" key="5">
    <source>
        <dbReference type="SAM" id="SignalP"/>
    </source>
</evidence>
<keyword evidence="5" id="KW-0732">Signal</keyword>
<dbReference type="GeneID" id="113393198"/>
<sequence length="362" mass="40906">MKLYITLCLFSLAMTTMADKTNLDQVLHDGSKQFTAKMFYEVAKANKERSIVLSAYSVMPPLAQLALASVGESHDEILNAIGMPNDDISKAAFSSITSKLRSIKGVTLQTANKIYIGKDLELNKKFAAVARESFDSETESIDFLQREEAAKKVNAWVEDHTNHRIKDLVDPKQLTVDTRALLVNAIYFKGTWKKAFDENETRPKEFHLSKEEAVYVPTMHSKGQYKYTDNQELKAQILEISYEGDETSFVMVLPHEIDGINDLEEKLRDPSALDKAMNHLKETEVEVYLPKFKIETTTDLKKTLEKIHLKKMFTPGLAKLEKLIENRGDLYIDSAVQKAFIEINEAGAEAAAANGEWNIIYV</sequence>
<dbReference type="SMART" id="SM00093">
    <property type="entry name" value="SERPIN"/>
    <property type="match status" value="1"/>
</dbReference>
<accession>A0ABM4AJ21</accession>
<dbReference type="InterPro" id="IPR000215">
    <property type="entry name" value="Serpin_fam"/>
</dbReference>
<dbReference type="Gene3D" id="2.30.39.10">
    <property type="entry name" value="Alpha-1-antitrypsin, domain 1"/>
    <property type="match status" value="1"/>
</dbReference>
<dbReference type="CDD" id="cd19579">
    <property type="entry name" value="serpin1K-like"/>
    <property type="match status" value="1"/>
</dbReference>
<evidence type="ECO:0000256" key="3">
    <source>
        <dbReference type="ARBA" id="ARBA00022900"/>
    </source>
</evidence>
<protein>
    <submittedName>
        <fullName evidence="8">Alaserpin-like</fullName>
    </submittedName>
</protein>
<dbReference type="InterPro" id="IPR042185">
    <property type="entry name" value="Serpin_sf_2"/>
</dbReference>
<dbReference type="SUPFAM" id="SSF56574">
    <property type="entry name" value="Serpins"/>
    <property type="match status" value="1"/>
</dbReference>
<dbReference type="PANTHER" id="PTHR11461">
    <property type="entry name" value="SERINE PROTEASE INHIBITOR, SERPIN"/>
    <property type="match status" value="1"/>
</dbReference>
<evidence type="ECO:0000313" key="7">
    <source>
        <dbReference type="Proteomes" id="UP001652626"/>
    </source>
</evidence>
<proteinExistence type="inferred from homology"/>
<feature type="chain" id="PRO_5045315715" evidence="5">
    <location>
        <begin position="19"/>
        <end position="362"/>
    </location>
</feature>
<name>A0ABM4AJ21_VANTA</name>
<reference evidence="8" key="1">
    <citation type="submission" date="2025-08" db="UniProtKB">
        <authorList>
            <consortium name="RefSeq"/>
        </authorList>
    </citation>
    <scope>IDENTIFICATION</scope>
    <source>
        <tissue evidence="8">Whole body</tissue>
    </source>
</reference>
<organism evidence="7 8">
    <name type="scientific">Vanessa tameamea</name>
    <name type="common">Kamehameha butterfly</name>
    <dbReference type="NCBI Taxonomy" id="334116"/>
    <lineage>
        <taxon>Eukaryota</taxon>
        <taxon>Metazoa</taxon>
        <taxon>Ecdysozoa</taxon>
        <taxon>Arthropoda</taxon>
        <taxon>Hexapoda</taxon>
        <taxon>Insecta</taxon>
        <taxon>Pterygota</taxon>
        <taxon>Neoptera</taxon>
        <taxon>Endopterygota</taxon>
        <taxon>Lepidoptera</taxon>
        <taxon>Glossata</taxon>
        <taxon>Ditrysia</taxon>
        <taxon>Papilionoidea</taxon>
        <taxon>Nymphalidae</taxon>
        <taxon>Nymphalinae</taxon>
        <taxon>Vanessa</taxon>
    </lineage>
</organism>
<evidence type="ECO:0000256" key="2">
    <source>
        <dbReference type="ARBA" id="ARBA00022690"/>
    </source>
</evidence>
<evidence type="ECO:0000313" key="8">
    <source>
        <dbReference type="RefSeq" id="XP_064071298.1"/>
    </source>
</evidence>
<feature type="domain" description="Serpin" evidence="6">
    <location>
        <begin position="36"/>
        <end position="362"/>
    </location>
</feature>
<evidence type="ECO:0000259" key="6">
    <source>
        <dbReference type="SMART" id="SM00093"/>
    </source>
</evidence>
<gene>
    <name evidence="8" type="primary">LOC113393198</name>
</gene>
<evidence type="ECO:0000256" key="1">
    <source>
        <dbReference type="ARBA" id="ARBA00009500"/>
    </source>
</evidence>
<evidence type="ECO:0000256" key="4">
    <source>
        <dbReference type="RuleBase" id="RU000411"/>
    </source>
</evidence>
<dbReference type="InterPro" id="IPR036186">
    <property type="entry name" value="Serpin_sf"/>
</dbReference>
<dbReference type="RefSeq" id="XP_064071298.1">
    <property type="nucleotide sequence ID" value="XM_064215228.1"/>
</dbReference>
<dbReference type="Pfam" id="PF00079">
    <property type="entry name" value="Serpin"/>
    <property type="match status" value="1"/>
</dbReference>
<dbReference type="Gene3D" id="3.30.497.10">
    <property type="entry name" value="Antithrombin, subunit I, domain 2"/>
    <property type="match status" value="1"/>
</dbReference>
<dbReference type="InterPro" id="IPR023796">
    <property type="entry name" value="Serpin_dom"/>
</dbReference>
<feature type="signal peptide" evidence="5">
    <location>
        <begin position="1"/>
        <end position="18"/>
    </location>
</feature>
<dbReference type="InterPro" id="IPR042178">
    <property type="entry name" value="Serpin_sf_1"/>
</dbReference>